<reference evidence="1" key="1">
    <citation type="journal article" date="2020" name="Nature">
        <title>Giant virus diversity and host interactions through global metagenomics.</title>
        <authorList>
            <person name="Schulz F."/>
            <person name="Roux S."/>
            <person name="Paez-Espino D."/>
            <person name="Jungbluth S."/>
            <person name="Walsh D.A."/>
            <person name="Denef V.J."/>
            <person name="McMahon K.D."/>
            <person name="Konstantinidis K.T."/>
            <person name="Eloe-Fadrosh E.A."/>
            <person name="Kyrpides N.C."/>
            <person name="Woyke T."/>
        </authorList>
    </citation>
    <scope>NUCLEOTIDE SEQUENCE</scope>
    <source>
        <strain evidence="1">GVMAG-M-3300023179-71</strain>
    </source>
</reference>
<name>A0A6C0H502_9ZZZZ</name>
<evidence type="ECO:0000313" key="1">
    <source>
        <dbReference type="EMBL" id="QHT75624.1"/>
    </source>
</evidence>
<proteinExistence type="predicted"/>
<protein>
    <submittedName>
        <fullName evidence="1">Uncharacterized protein</fullName>
    </submittedName>
</protein>
<dbReference type="AlphaFoldDB" id="A0A6C0H502"/>
<accession>A0A6C0H502</accession>
<dbReference type="EMBL" id="MN739880">
    <property type="protein sequence ID" value="QHT75624.1"/>
    <property type="molecule type" value="Genomic_DNA"/>
</dbReference>
<sequence length="67" mass="7081">MDAEDRTVIVLKVGSESNVPVGPVGPVGPPYAPVAPVDPVGPVGPEVSSRIKLTIFEPRFLLKTCRE</sequence>
<organism evidence="1">
    <name type="scientific">viral metagenome</name>
    <dbReference type="NCBI Taxonomy" id="1070528"/>
    <lineage>
        <taxon>unclassified sequences</taxon>
        <taxon>metagenomes</taxon>
        <taxon>organismal metagenomes</taxon>
    </lineage>
</organism>